<dbReference type="AlphaFoldDB" id="A0A0D6MNR9"/>
<proteinExistence type="predicted"/>
<feature type="region of interest" description="Disordered" evidence="1">
    <location>
        <begin position="31"/>
        <end position="62"/>
    </location>
</feature>
<dbReference type="STRING" id="1231623.Tasa_046_009"/>
<gene>
    <name evidence="2" type="ORF">Tasa_046_009</name>
</gene>
<sequence length="110" mass="12351">MVQDWGRWCIGRPSVGRKQRPCQQRVVTLDANGLRLGTGQNEESHEQRSRSTNPPGTAGATQRLLDKGKWVGRHNADRVSHTLSDLPIKAPRTLAKTKTRRKRSMIAART</sequence>
<protein>
    <submittedName>
        <fullName evidence="2">Uncharacterized protein</fullName>
    </submittedName>
</protein>
<name>A0A0D6MNR9_9PROT</name>
<comment type="caution">
    <text evidence="2">The sequence shown here is derived from an EMBL/GenBank/DDBJ whole genome shotgun (WGS) entry which is preliminary data.</text>
</comment>
<keyword evidence="3" id="KW-1185">Reference proteome</keyword>
<evidence type="ECO:0000313" key="2">
    <source>
        <dbReference type="EMBL" id="GAN55327.1"/>
    </source>
</evidence>
<reference evidence="2 3" key="1">
    <citation type="submission" date="2012-10" db="EMBL/GenBank/DDBJ databases">
        <title>Genome sequencing of Tanticharoenia sakaeratensis NBRC 103193.</title>
        <authorList>
            <person name="Azuma Y."/>
            <person name="Hadano H."/>
            <person name="Hirakawa H."/>
            <person name="Matsushita K."/>
        </authorList>
    </citation>
    <scope>NUCLEOTIDE SEQUENCE [LARGE SCALE GENOMIC DNA]</scope>
    <source>
        <strain evidence="2 3">NBRC 103193</strain>
    </source>
</reference>
<evidence type="ECO:0000313" key="3">
    <source>
        <dbReference type="Proteomes" id="UP000032679"/>
    </source>
</evidence>
<evidence type="ECO:0000256" key="1">
    <source>
        <dbReference type="SAM" id="MobiDB-lite"/>
    </source>
</evidence>
<accession>A0A0D6MNR9</accession>
<organism evidence="2 3">
    <name type="scientific">Tanticharoenia sakaeratensis NBRC 103193</name>
    <dbReference type="NCBI Taxonomy" id="1231623"/>
    <lineage>
        <taxon>Bacteria</taxon>
        <taxon>Pseudomonadati</taxon>
        <taxon>Pseudomonadota</taxon>
        <taxon>Alphaproteobacteria</taxon>
        <taxon>Acetobacterales</taxon>
        <taxon>Acetobacteraceae</taxon>
        <taxon>Tanticharoenia</taxon>
    </lineage>
</organism>
<dbReference type="EMBL" id="BALE01000046">
    <property type="protein sequence ID" value="GAN55327.1"/>
    <property type="molecule type" value="Genomic_DNA"/>
</dbReference>
<dbReference type="Proteomes" id="UP000032679">
    <property type="component" value="Unassembled WGS sequence"/>
</dbReference>